<organism evidence="2 3">
    <name type="scientific">Psilocybe cf. subviscida</name>
    <dbReference type="NCBI Taxonomy" id="2480587"/>
    <lineage>
        <taxon>Eukaryota</taxon>
        <taxon>Fungi</taxon>
        <taxon>Dikarya</taxon>
        <taxon>Basidiomycota</taxon>
        <taxon>Agaricomycotina</taxon>
        <taxon>Agaricomycetes</taxon>
        <taxon>Agaricomycetidae</taxon>
        <taxon>Agaricales</taxon>
        <taxon>Agaricineae</taxon>
        <taxon>Strophariaceae</taxon>
        <taxon>Psilocybe</taxon>
    </lineage>
</organism>
<keyword evidence="3" id="KW-1185">Reference proteome</keyword>
<name>A0A8H5FBK6_9AGAR</name>
<feature type="compositionally biased region" description="Polar residues" evidence="1">
    <location>
        <begin position="42"/>
        <end position="51"/>
    </location>
</feature>
<proteinExistence type="predicted"/>
<dbReference type="AlphaFoldDB" id="A0A8H5FBK6"/>
<protein>
    <submittedName>
        <fullName evidence="2">Uncharacterized protein</fullName>
    </submittedName>
</protein>
<accession>A0A8H5FBK6</accession>
<evidence type="ECO:0000313" key="2">
    <source>
        <dbReference type="EMBL" id="KAF5330403.1"/>
    </source>
</evidence>
<feature type="compositionally biased region" description="Low complexity" evidence="1">
    <location>
        <begin position="11"/>
        <end position="36"/>
    </location>
</feature>
<reference evidence="2 3" key="1">
    <citation type="journal article" date="2020" name="ISME J.">
        <title>Uncovering the hidden diversity of litter-decomposition mechanisms in mushroom-forming fungi.</title>
        <authorList>
            <person name="Floudas D."/>
            <person name="Bentzer J."/>
            <person name="Ahren D."/>
            <person name="Johansson T."/>
            <person name="Persson P."/>
            <person name="Tunlid A."/>
        </authorList>
    </citation>
    <scope>NUCLEOTIDE SEQUENCE [LARGE SCALE GENOMIC DNA]</scope>
    <source>
        <strain evidence="2 3">CBS 101986</strain>
    </source>
</reference>
<sequence>MPAKRKQPSDAAEPSTRTTRTSTRTATAKNTAASRAKGSAAEIQNPSTTGSRDVDDLDAIEVNGALRD</sequence>
<evidence type="ECO:0000313" key="3">
    <source>
        <dbReference type="Proteomes" id="UP000567179"/>
    </source>
</evidence>
<dbReference type="Proteomes" id="UP000567179">
    <property type="component" value="Unassembled WGS sequence"/>
</dbReference>
<comment type="caution">
    <text evidence="2">The sequence shown here is derived from an EMBL/GenBank/DDBJ whole genome shotgun (WGS) entry which is preliminary data.</text>
</comment>
<dbReference type="EMBL" id="JAACJJ010000001">
    <property type="protein sequence ID" value="KAF5330403.1"/>
    <property type="molecule type" value="Genomic_DNA"/>
</dbReference>
<gene>
    <name evidence="2" type="ORF">D9619_005605</name>
</gene>
<evidence type="ECO:0000256" key="1">
    <source>
        <dbReference type="SAM" id="MobiDB-lite"/>
    </source>
</evidence>
<feature type="region of interest" description="Disordered" evidence="1">
    <location>
        <begin position="1"/>
        <end position="56"/>
    </location>
</feature>